<feature type="transmembrane region" description="Helical" evidence="1">
    <location>
        <begin position="33"/>
        <end position="54"/>
    </location>
</feature>
<evidence type="ECO:0000313" key="3">
    <source>
        <dbReference type="Proteomes" id="UP000064243"/>
    </source>
</evidence>
<gene>
    <name evidence="2" type="ORF">ABW22_04710</name>
</gene>
<keyword evidence="3" id="KW-1185">Reference proteome</keyword>
<reference evidence="2 3" key="1">
    <citation type="journal article" date="2015" name="Appl. Environ. Microbiol.">
        <title>Aerobic and Anaerobic Thiosulfate Oxidation by a Cold-Adapted, Subglacial Chemoautotroph.</title>
        <authorList>
            <person name="Harrold Z.R."/>
            <person name="Skidmore M.L."/>
            <person name="Hamilton T.L."/>
            <person name="Desch L."/>
            <person name="Amada K."/>
            <person name="van Gelder W."/>
            <person name="Glover K."/>
            <person name="Roden E.E."/>
            <person name="Boyd E.S."/>
        </authorList>
    </citation>
    <scope>NUCLEOTIDE SEQUENCE [LARGE SCALE GENOMIC DNA]</scope>
    <source>
        <strain evidence="2 3">RG</strain>
    </source>
</reference>
<dbReference type="PATRIC" id="fig|36861.3.peg.397"/>
<keyword evidence="1" id="KW-0472">Membrane</keyword>
<keyword evidence="1" id="KW-0812">Transmembrane</keyword>
<protein>
    <submittedName>
        <fullName evidence="2">Uncharacterized protein</fullName>
    </submittedName>
</protein>
<organism evidence="2 3">
    <name type="scientific">Thiobacillus denitrificans</name>
    <dbReference type="NCBI Taxonomy" id="36861"/>
    <lineage>
        <taxon>Bacteria</taxon>
        <taxon>Pseudomonadati</taxon>
        <taxon>Pseudomonadota</taxon>
        <taxon>Betaproteobacteria</taxon>
        <taxon>Nitrosomonadales</taxon>
        <taxon>Thiobacillaceae</taxon>
        <taxon>Thiobacillus</taxon>
    </lineage>
</organism>
<keyword evidence="1" id="KW-1133">Transmembrane helix</keyword>
<comment type="caution">
    <text evidence="2">The sequence shown here is derived from an EMBL/GenBank/DDBJ whole genome shotgun (WGS) entry which is preliminary data.</text>
</comment>
<evidence type="ECO:0000256" key="1">
    <source>
        <dbReference type="SAM" id="Phobius"/>
    </source>
</evidence>
<dbReference type="RefSeq" id="WP_059752482.1">
    <property type="nucleotide sequence ID" value="NZ_LDUG01000017.1"/>
</dbReference>
<dbReference type="EMBL" id="LDUG01000017">
    <property type="protein sequence ID" value="KVW97126.1"/>
    <property type="molecule type" value="Genomic_DNA"/>
</dbReference>
<proteinExistence type="predicted"/>
<accession>A0A119CWS9</accession>
<sequence>MDTLTILALALATPLLAAGLLGIPASRAPGLRLAPWAALPALALAIIAPATYTLELPWLLLDSRLGLDATGRLFLPCLSG</sequence>
<name>A0A119CWS9_THIDE</name>
<dbReference type="Proteomes" id="UP000064243">
    <property type="component" value="Unassembled WGS sequence"/>
</dbReference>
<evidence type="ECO:0000313" key="2">
    <source>
        <dbReference type="EMBL" id="KVW97126.1"/>
    </source>
</evidence>
<dbReference type="AlphaFoldDB" id="A0A119CWS9"/>